<protein>
    <recommendedName>
        <fullName evidence="5">Carotenoid biosynthesis protein</fullName>
    </recommendedName>
</protein>
<sequence length="322" mass="36336">MILPSPPDFSAGPIAGWFFTLYAGAAVIIIALVWATYTGFRKHNWLPLILIGGGFLCSLLEPMLDLLGHLRWANDLPFFVFTNFGIDIPLLIPFCYAAFLGLEPYFVYLVLKRGVTVKQLFMVYAVCGLTDAVMETPGLLLNVYEYYGVQPYSFLKFPYWWGFLNGLCFLTIGFVIWYLEPRLKGFQRAWFLVIPPTVMAGTYFSVGWPHFLALNSTLPVWLKWVATTIMMAGCLVWVYGMSKFVCVDEPTVNWTFRRLITYRLFFFLPSQREKMLDDLDREGPPTPKGTGSESSGSSEERPVPAASQATSTSPPARPAWGS</sequence>
<feature type="transmembrane region" description="Helical" evidence="2">
    <location>
        <begin position="14"/>
        <end position="36"/>
    </location>
</feature>
<proteinExistence type="predicted"/>
<feature type="transmembrane region" description="Helical" evidence="2">
    <location>
        <begin position="159"/>
        <end position="178"/>
    </location>
</feature>
<reference evidence="4" key="1">
    <citation type="journal article" date="2019" name="Int. J. Syst. Evol. Microbiol.">
        <title>The Global Catalogue of Microorganisms (GCM) 10K type strain sequencing project: providing services to taxonomists for standard genome sequencing and annotation.</title>
        <authorList>
            <consortium name="The Broad Institute Genomics Platform"/>
            <consortium name="The Broad Institute Genome Sequencing Center for Infectious Disease"/>
            <person name="Wu L."/>
            <person name="Ma J."/>
        </authorList>
    </citation>
    <scope>NUCLEOTIDE SEQUENCE [LARGE SCALE GENOMIC DNA]</scope>
    <source>
        <strain evidence="4">CCUG 50347</strain>
    </source>
</reference>
<feature type="compositionally biased region" description="Low complexity" evidence="1">
    <location>
        <begin position="288"/>
        <end position="314"/>
    </location>
</feature>
<comment type="caution">
    <text evidence="3">The sequence shown here is derived from an EMBL/GenBank/DDBJ whole genome shotgun (WGS) entry which is preliminary data.</text>
</comment>
<feature type="transmembrane region" description="Helical" evidence="2">
    <location>
        <begin position="220"/>
        <end position="239"/>
    </location>
</feature>
<feature type="transmembrane region" description="Helical" evidence="2">
    <location>
        <begin position="48"/>
        <end position="70"/>
    </location>
</feature>
<keyword evidence="2" id="KW-0472">Membrane</keyword>
<evidence type="ECO:0000256" key="2">
    <source>
        <dbReference type="SAM" id="Phobius"/>
    </source>
</evidence>
<keyword evidence="4" id="KW-1185">Reference proteome</keyword>
<name>A0ABV9REQ2_9PSEU</name>
<evidence type="ECO:0000313" key="4">
    <source>
        <dbReference type="Proteomes" id="UP001595909"/>
    </source>
</evidence>
<gene>
    <name evidence="3" type="ORF">ACFPEL_06440</name>
</gene>
<dbReference type="EMBL" id="JBHSIM010000013">
    <property type="protein sequence ID" value="MFC4832044.1"/>
    <property type="molecule type" value="Genomic_DNA"/>
</dbReference>
<feature type="region of interest" description="Disordered" evidence="1">
    <location>
        <begin position="277"/>
        <end position="322"/>
    </location>
</feature>
<evidence type="ECO:0008006" key="5">
    <source>
        <dbReference type="Google" id="ProtNLM"/>
    </source>
</evidence>
<dbReference type="Proteomes" id="UP001595909">
    <property type="component" value="Unassembled WGS sequence"/>
</dbReference>
<evidence type="ECO:0000256" key="1">
    <source>
        <dbReference type="SAM" id="MobiDB-lite"/>
    </source>
</evidence>
<feature type="transmembrane region" description="Helical" evidence="2">
    <location>
        <begin position="190"/>
        <end position="208"/>
    </location>
</feature>
<keyword evidence="2" id="KW-0812">Transmembrane</keyword>
<dbReference type="RefSeq" id="WP_274189827.1">
    <property type="nucleotide sequence ID" value="NZ_BAABHN010000013.1"/>
</dbReference>
<organism evidence="3 4">
    <name type="scientific">Actinomycetospora chibensis</name>
    <dbReference type="NCBI Taxonomy" id="663606"/>
    <lineage>
        <taxon>Bacteria</taxon>
        <taxon>Bacillati</taxon>
        <taxon>Actinomycetota</taxon>
        <taxon>Actinomycetes</taxon>
        <taxon>Pseudonocardiales</taxon>
        <taxon>Pseudonocardiaceae</taxon>
        <taxon>Actinomycetospora</taxon>
    </lineage>
</organism>
<keyword evidence="2" id="KW-1133">Transmembrane helix</keyword>
<accession>A0ABV9REQ2</accession>
<evidence type="ECO:0000313" key="3">
    <source>
        <dbReference type="EMBL" id="MFC4832044.1"/>
    </source>
</evidence>
<feature type="transmembrane region" description="Helical" evidence="2">
    <location>
        <begin position="123"/>
        <end position="147"/>
    </location>
</feature>